<dbReference type="STRING" id="86416.Clopa_3387"/>
<evidence type="ECO:0000313" key="1">
    <source>
        <dbReference type="EMBL" id="AGK98183.1"/>
    </source>
</evidence>
<dbReference type="KEGG" id="cpas:Clopa_3387"/>
<dbReference type="HOGENOM" id="CLU_3042086_0_0_9"/>
<dbReference type="PATRIC" id="fig|86416.3.peg.3380"/>
<keyword evidence="2" id="KW-1185">Reference proteome</keyword>
<dbReference type="Proteomes" id="UP000013523">
    <property type="component" value="Chromosome"/>
</dbReference>
<proteinExistence type="predicted"/>
<dbReference type="EMBL" id="CP003261">
    <property type="protein sequence ID" value="AGK98183.1"/>
    <property type="molecule type" value="Genomic_DNA"/>
</dbReference>
<evidence type="ECO:0000313" key="2">
    <source>
        <dbReference type="Proteomes" id="UP000013523"/>
    </source>
</evidence>
<protein>
    <submittedName>
        <fullName evidence="1">Uncharacterized protein</fullName>
    </submittedName>
</protein>
<dbReference type="AlphaFoldDB" id="R4K6K3"/>
<sequence>MSLDSIKVYKHNIENIKKQENRAILDKKWTELAKLRVKRADFEAKIKEIEEGNL</sequence>
<organism evidence="1 2">
    <name type="scientific">Clostridium pasteurianum BC1</name>
    <dbReference type="NCBI Taxonomy" id="86416"/>
    <lineage>
        <taxon>Bacteria</taxon>
        <taxon>Bacillati</taxon>
        <taxon>Bacillota</taxon>
        <taxon>Clostridia</taxon>
        <taxon>Eubacteriales</taxon>
        <taxon>Clostridiaceae</taxon>
        <taxon>Clostridium</taxon>
    </lineage>
</organism>
<dbReference type="RefSeq" id="WP_015616468.1">
    <property type="nucleotide sequence ID" value="NC_021182.1"/>
</dbReference>
<accession>R4K6K3</accession>
<name>R4K6K3_CLOPA</name>
<gene>
    <name evidence="1" type="ORF">Clopa_3387</name>
</gene>
<reference evidence="1 2" key="1">
    <citation type="submission" date="2012-01" db="EMBL/GenBank/DDBJ databases">
        <title>Complete sequence of chromosome of Clostridium pasteurianum BC1.</title>
        <authorList>
            <consortium name="US DOE Joint Genome Institute"/>
            <person name="Lucas S."/>
            <person name="Han J."/>
            <person name="Lapidus A."/>
            <person name="Cheng J.-F."/>
            <person name="Goodwin L."/>
            <person name="Pitluck S."/>
            <person name="Peters L."/>
            <person name="Mikhailova N."/>
            <person name="Teshima H."/>
            <person name="Detter J.C."/>
            <person name="Han C."/>
            <person name="Tapia R."/>
            <person name="Land M."/>
            <person name="Hauser L."/>
            <person name="Kyrpides N."/>
            <person name="Ivanova N."/>
            <person name="Pagani I."/>
            <person name="Dunn J."/>
            <person name="Taghavi S."/>
            <person name="Francis A."/>
            <person name="van der Lelie D."/>
            <person name="Woyke T."/>
        </authorList>
    </citation>
    <scope>NUCLEOTIDE SEQUENCE [LARGE SCALE GENOMIC DNA]</scope>
    <source>
        <strain evidence="1 2">BC1</strain>
    </source>
</reference>